<dbReference type="InterPro" id="IPR008978">
    <property type="entry name" value="HSP20-like_chaperone"/>
</dbReference>
<reference evidence="5 6" key="1">
    <citation type="submission" date="2018-05" db="EMBL/GenBank/DDBJ databases">
        <title>Spiribacter halobius sp. nov., a moderately halophilic bacterium isolated from marine solar saltern.</title>
        <authorList>
            <person name="Zheng W.-S."/>
            <person name="Lu D.-C."/>
            <person name="Du Z.-J."/>
        </authorList>
    </citation>
    <scope>NUCLEOTIDE SEQUENCE [LARGE SCALE GENOMIC DNA]</scope>
    <source>
        <strain evidence="5 6">E85</strain>
    </source>
</reference>
<dbReference type="AlphaFoldDB" id="A0A2U2N1F9"/>
<gene>
    <name evidence="5" type="ORF">DEM34_10560</name>
</gene>
<sequence>MSELKTVQGQNMESQGGSAAEAQNVRHLLPLVDIGEQDDSIRIFADMPGVAPDAVSIEVDNQVLTLEGRIAVDMPEGIAATYAEVGGSRYRRRFSLGQEVDTEGIRAEMDNGVVTVTLPKKSSHRRRRIEVKAA</sequence>
<evidence type="ECO:0000259" key="4">
    <source>
        <dbReference type="PROSITE" id="PS01031"/>
    </source>
</evidence>
<comment type="similarity">
    <text evidence="1 2">Belongs to the small heat shock protein (HSP20) family.</text>
</comment>
<name>A0A2U2N1F9_9GAMM</name>
<keyword evidence="6" id="KW-1185">Reference proteome</keyword>
<organism evidence="5 6">
    <name type="scientific">Sediminicurvatus halobius</name>
    <dbReference type="NCBI Taxonomy" id="2182432"/>
    <lineage>
        <taxon>Bacteria</taxon>
        <taxon>Pseudomonadati</taxon>
        <taxon>Pseudomonadota</taxon>
        <taxon>Gammaproteobacteria</taxon>
        <taxon>Chromatiales</taxon>
        <taxon>Ectothiorhodospiraceae</taxon>
        <taxon>Sediminicurvatus</taxon>
    </lineage>
</organism>
<dbReference type="Pfam" id="PF00011">
    <property type="entry name" value="HSP20"/>
    <property type="match status" value="1"/>
</dbReference>
<dbReference type="SUPFAM" id="SSF49764">
    <property type="entry name" value="HSP20-like chaperones"/>
    <property type="match status" value="1"/>
</dbReference>
<dbReference type="EMBL" id="QFFI01000015">
    <property type="protein sequence ID" value="PWG62804.1"/>
    <property type="molecule type" value="Genomic_DNA"/>
</dbReference>
<feature type="compositionally biased region" description="Polar residues" evidence="3">
    <location>
        <begin position="1"/>
        <end position="17"/>
    </location>
</feature>
<evidence type="ECO:0000256" key="3">
    <source>
        <dbReference type="SAM" id="MobiDB-lite"/>
    </source>
</evidence>
<accession>A0A2U2N1F9</accession>
<comment type="caution">
    <text evidence="5">The sequence shown here is derived from an EMBL/GenBank/DDBJ whole genome shotgun (WGS) entry which is preliminary data.</text>
</comment>
<dbReference type="RefSeq" id="WP_109678783.1">
    <property type="nucleotide sequence ID" value="NZ_CP086615.1"/>
</dbReference>
<dbReference type="Gene3D" id="2.60.40.790">
    <property type="match status" value="1"/>
</dbReference>
<dbReference type="PANTHER" id="PTHR11527">
    <property type="entry name" value="HEAT-SHOCK PROTEIN 20 FAMILY MEMBER"/>
    <property type="match status" value="1"/>
</dbReference>
<feature type="domain" description="SHSP" evidence="4">
    <location>
        <begin position="23"/>
        <end position="134"/>
    </location>
</feature>
<dbReference type="OrthoDB" id="9788892at2"/>
<evidence type="ECO:0000256" key="2">
    <source>
        <dbReference type="RuleBase" id="RU003616"/>
    </source>
</evidence>
<dbReference type="InterPro" id="IPR031107">
    <property type="entry name" value="Small_HSP"/>
</dbReference>
<dbReference type="Proteomes" id="UP000245474">
    <property type="component" value="Unassembled WGS sequence"/>
</dbReference>
<evidence type="ECO:0000313" key="6">
    <source>
        <dbReference type="Proteomes" id="UP000245474"/>
    </source>
</evidence>
<evidence type="ECO:0000313" key="5">
    <source>
        <dbReference type="EMBL" id="PWG62804.1"/>
    </source>
</evidence>
<feature type="region of interest" description="Disordered" evidence="3">
    <location>
        <begin position="1"/>
        <end position="20"/>
    </location>
</feature>
<dbReference type="PROSITE" id="PS01031">
    <property type="entry name" value="SHSP"/>
    <property type="match status" value="1"/>
</dbReference>
<evidence type="ECO:0000256" key="1">
    <source>
        <dbReference type="PROSITE-ProRule" id="PRU00285"/>
    </source>
</evidence>
<protein>
    <submittedName>
        <fullName evidence="5">Heat-shock protein</fullName>
    </submittedName>
</protein>
<dbReference type="CDD" id="cd06464">
    <property type="entry name" value="ACD_sHsps-like"/>
    <property type="match status" value="1"/>
</dbReference>
<proteinExistence type="inferred from homology"/>
<dbReference type="InterPro" id="IPR002068">
    <property type="entry name" value="A-crystallin/Hsp20_dom"/>
</dbReference>